<proteinExistence type="predicted"/>
<organism evidence="3 4">
    <name type="scientific">Toxocara canis</name>
    <name type="common">Canine roundworm</name>
    <dbReference type="NCBI Taxonomy" id="6265"/>
    <lineage>
        <taxon>Eukaryota</taxon>
        <taxon>Metazoa</taxon>
        <taxon>Ecdysozoa</taxon>
        <taxon>Nematoda</taxon>
        <taxon>Chromadorea</taxon>
        <taxon>Rhabditida</taxon>
        <taxon>Spirurina</taxon>
        <taxon>Ascaridomorpha</taxon>
        <taxon>Ascaridoidea</taxon>
        <taxon>Toxocaridae</taxon>
        <taxon>Toxocara</taxon>
    </lineage>
</organism>
<evidence type="ECO:0000313" key="4">
    <source>
        <dbReference type="WBParaSite" id="TCNE_0001887301-mRNA-1"/>
    </source>
</evidence>
<dbReference type="Proteomes" id="UP000050794">
    <property type="component" value="Unassembled WGS sequence"/>
</dbReference>
<protein>
    <submittedName>
        <fullName evidence="4">Lipoprotein</fullName>
    </submittedName>
</protein>
<gene>
    <name evidence="2" type="ORF">TCNE_LOCUS18869</name>
</gene>
<feature type="region of interest" description="Disordered" evidence="1">
    <location>
        <begin position="70"/>
        <end position="100"/>
    </location>
</feature>
<dbReference type="EMBL" id="UYWY01026062">
    <property type="protein sequence ID" value="VDM50190.1"/>
    <property type="molecule type" value="Genomic_DNA"/>
</dbReference>
<evidence type="ECO:0000313" key="3">
    <source>
        <dbReference type="Proteomes" id="UP000050794"/>
    </source>
</evidence>
<accession>A0A183VDP9</accession>
<evidence type="ECO:0000313" key="2">
    <source>
        <dbReference type="EMBL" id="VDM50190.1"/>
    </source>
</evidence>
<name>A0A183VDP9_TOXCA</name>
<dbReference type="WBParaSite" id="TCNE_0001887301-mRNA-1">
    <property type="protein sequence ID" value="TCNE_0001887301-mRNA-1"/>
    <property type="gene ID" value="TCNE_0001887301"/>
</dbReference>
<reference evidence="4" key="1">
    <citation type="submission" date="2016-06" db="UniProtKB">
        <authorList>
            <consortium name="WormBaseParasite"/>
        </authorList>
    </citation>
    <scope>IDENTIFICATION</scope>
</reference>
<reference evidence="2 3" key="2">
    <citation type="submission" date="2018-11" db="EMBL/GenBank/DDBJ databases">
        <authorList>
            <consortium name="Pathogen Informatics"/>
        </authorList>
    </citation>
    <scope>NUCLEOTIDE SEQUENCE [LARGE SCALE GENOMIC DNA]</scope>
</reference>
<keyword evidence="3" id="KW-1185">Reference proteome</keyword>
<sequence length="100" mass="10808">MIGILLGCVGFPAEIAESASIRQCENPGPNSEIVQSGELSYSAWAQKGLSLRIVYNSYEVDAEILDPKRAADSQRANQKMSRMQEIDDITMGNISSASSP</sequence>
<evidence type="ECO:0000256" key="1">
    <source>
        <dbReference type="SAM" id="MobiDB-lite"/>
    </source>
</evidence>
<dbReference type="AlphaFoldDB" id="A0A183VDP9"/>